<feature type="coiled-coil region" evidence="1">
    <location>
        <begin position="188"/>
        <end position="215"/>
    </location>
</feature>
<evidence type="ECO:0000313" key="4">
    <source>
        <dbReference type="EMBL" id="UUY03791.1"/>
    </source>
</evidence>
<sequence length="247" mass="26163">MLALLGVLAMSVVTTGSAVAMERPGDKTPPPPLPPCLCGDEQADEPAPEEDESDDGEDEESAAREAVPGRVPAGIRERLVSARRALRDAEKAADAGSDERAAVHVKQARRHLSKAHDAALERAEDELPGGVAAVRAVTSAQHGVITRVTDLALDAEDGLYSTSLATLELAAEDRDEAARFLLETSGTEDELEAIAEEVEEELGALEEIIDDEGTDEDLAEDLSGVAETISGTFEALGLDLREEEEEE</sequence>
<evidence type="ECO:0000256" key="2">
    <source>
        <dbReference type="SAM" id="MobiDB-lite"/>
    </source>
</evidence>
<feature type="signal peptide" evidence="3">
    <location>
        <begin position="1"/>
        <end position="20"/>
    </location>
</feature>
<feature type="chain" id="PRO_5046289191" evidence="3">
    <location>
        <begin position="21"/>
        <end position="247"/>
    </location>
</feature>
<accession>A0ABY5PGP6</accession>
<proteinExistence type="predicted"/>
<keyword evidence="5" id="KW-1185">Reference proteome</keyword>
<organism evidence="4 5">
    <name type="scientific">Svornostia abyssi</name>
    <dbReference type="NCBI Taxonomy" id="2898438"/>
    <lineage>
        <taxon>Bacteria</taxon>
        <taxon>Bacillati</taxon>
        <taxon>Actinomycetota</taxon>
        <taxon>Thermoleophilia</taxon>
        <taxon>Solirubrobacterales</taxon>
        <taxon>Baekduiaceae</taxon>
        <taxon>Svornostia</taxon>
    </lineage>
</organism>
<dbReference type="Proteomes" id="UP001058860">
    <property type="component" value="Chromosome"/>
</dbReference>
<evidence type="ECO:0000313" key="5">
    <source>
        <dbReference type="Proteomes" id="UP001058860"/>
    </source>
</evidence>
<dbReference type="RefSeq" id="WP_353864291.1">
    <property type="nucleotide sequence ID" value="NZ_CP088295.1"/>
</dbReference>
<reference evidence="5" key="1">
    <citation type="submission" date="2021-11" db="EMBL/GenBank/DDBJ databases">
        <title>Cultivation dependent microbiological survey of springs from the worlds oldest radium mine currently devoted to the extraction of radon-saturated water.</title>
        <authorList>
            <person name="Kapinusova G."/>
            <person name="Smrhova T."/>
            <person name="Strejcek M."/>
            <person name="Suman J."/>
            <person name="Jani K."/>
            <person name="Pajer P."/>
            <person name="Uhlik O."/>
        </authorList>
    </citation>
    <scope>NUCLEOTIDE SEQUENCE [LARGE SCALE GENOMIC DNA]</scope>
    <source>
        <strain evidence="5">J379</strain>
    </source>
</reference>
<dbReference type="EMBL" id="CP088295">
    <property type="protein sequence ID" value="UUY03791.1"/>
    <property type="molecule type" value="Genomic_DNA"/>
</dbReference>
<evidence type="ECO:0000256" key="3">
    <source>
        <dbReference type="SAM" id="SignalP"/>
    </source>
</evidence>
<feature type="region of interest" description="Disordered" evidence="2">
    <location>
        <begin position="20"/>
        <end position="74"/>
    </location>
</feature>
<evidence type="ECO:0000256" key="1">
    <source>
        <dbReference type="SAM" id="Coils"/>
    </source>
</evidence>
<name>A0ABY5PGP6_9ACTN</name>
<keyword evidence="3" id="KW-0732">Signal</keyword>
<feature type="compositionally biased region" description="Acidic residues" evidence="2">
    <location>
        <begin position="41"/>
        <end position="60"/>
    </location>
</feature>
<gene>
    <name evidence="4" type="ORF">LRS13_24545</name>
</gene>
<keyword evidence="1" id="KW-0175">Coiled coil</keyword>
<protein>
    <submittedName>
        <fullName evidence="4">Uncharacterized protein</fullName>
    </submittedName>
</protein>